<keyword evidence="4" id="KW-0227">DNA damage</keyword>
<dbReference type="Proteomes" id="UP000178305">
    <property type="component" value="Unassembled WGS sequence"/>
</dbReference>
<dbReference type="EMBL" id="MFJY01000020">
    <property type="protein sequence ID" value="OGG28226.1"/>
    <property type="molecule type" value="Genomic_DNA"/>
</dbReference>
<dbReference type="InterPro" id="IPR014048">
    <property type="entry name" value="MethylDNA_cys_MeTrfase_DNA-bd"/>
</dbReference>
<sequence>MTPLAQKTYELLKKVPGGRVTTYKALADALGTKAYRAIGQFMRTNPYAFEACPEPRRRVPCHRVVASDGTIGGFMGKSRGAAIQKKIQMLRKEGIKIECGKILQFDHALFTFTPLNPIRH</sequence>
<dbReference type="PANTHER" id="PTHR10815">
    <property type="entry name" value="METHYLATED-DNA--PROTEIN-CYSTEINE METHYLTRANSFERASE"/>
    <property type="match status" value="1"/>
</dbReference>
<dbReference type="PROSITE" id="PS00374">
    <property type="entry name" value="MGMT"/>
    <property type="match status" value="1"/>
</dbReference>
<evidence type="ECO:0000313" key="8">
    <source>
        <dbReference type="EMBL" id="OGG28226.1"/>
    </source>
</evidence>
<evidence type="ECO:0000256" key="4">
    <source>
        <dbReference type="ARBA" id="ARBA00022763"/>
    </source>
</evidence>
<evidence type="ECO:0000256" key="6">
    <source>
        <dbReference type="ARBA" id="ARBA00049348"/>
    </source>
</evidence>
<dbReference type="GO" id="GO:0032259">
    <property type="term" value="P:methylation"/>
    <property type="evidence" value="ECO:0007669"/>
    <property type="project" value="UniProtKB-KW"/>
</dbReference>
<dbReference type="CDD" id="cd06445">
    <property type="entry name" value="ATase"/>
    <property type="match status" value="1"/>
</dbReference>
<dbReference type="AlphaFoldDB" id="A0A1F6AU53"/>
<accession>A0A1F6AU53</accession>
<organism evidence="8 9">
    <name type="scientific">Candidatus Gottesmanbacteria bacterium RIFCSPLOWO2_01_FULL_48_11</name>
    <dbReference type="NCBI Taxonomy" id="1798395"/>
    <lineage>
        <taxon>Bacteria</taxon>
        <taxon>Candidatus Gottesmaniibacteriota</taxon>
    </lineage>
</organism>
<comment type="catalytic activity">
    <reaction evidence="6">
        <text>a 6-O-methyl-2'-deoxyguanosine in DNA + L-cysteinyl-[protein] = S-methyl-L-cysteinyl-[protein] + a 2'-deoxyguanosine in DNA</text>
        <dbReference type="Rhea" id="RHEA:24000"/>
        <dbReference type="Rhea" id="RHEA-COMP:10131"/>
        <dbReference type="Rhea" id="RHEA-COMP:10132"/>
        <dbReference type="Rhea" id="RHEA-COMP:11367"/>
        <dbReference type="Rhea" id="RHEA-COMP:11368"/>
        <dbReference type="ChEBI" id="CHEBI:29950"/>
        <dbReference type="ChEBI" id="CHEBI:82612"/>
        <dbReference type="ChEBI" id="CHEBI:85445"/>
        <dbReference type="ChEBI" id="CHEBI:85448"/>
        <dbReference type="EC" id="2.1.1.63"/>
    </reaction>
</comment>
<protein>
    <recommendedName>
        <fullName evidence="7">Methylated-DNA-[protein]-cysteine S-methyltransferase DNA binding domain-containing protein</fullName>
    </recommendedName>
</protein>
<dbReference type="NCBIfam" id="TIGR00589">
    <property type="entry name" value="ogt"/>
    <property type="match status" value="1"/>
</dbReference>
<dbReference type="GO" id="GO:0006281">
    <property type="term" value="P:DNA repair"/>
    <property type="evidence" value="ECO:0007669"/>
    <property type="project" value="UniProtKB-KW"/>
</dbReference>
<dbReference type="InterPro" id="IPR036388">
    <property type="entry name" value="WH-like_DNA-bd_sf"/>
</dbReference>
<evidence type="ECO:0000259" key="7">
    <source>
        <dbReference type="Pfam" id="PF01035"/>
    </source>
</evidence>
<proteinExistence type="predicted"/>
<dbReference type="GO" id="GO:0003908">
    <property type="term" value="F:methylated-DNA-[protein]-cysteine S-methyltransferase activity"/>
    <property type="evidence" value="ECO:0007669"/>
    <property type="project" value="UniProtKB-EC"/>
</dbReference>
<evidence type="ECO:0000313" key="9">
    <source>
        <dbReference type="Proteomes" id="UP000178305"/>
    </source>
</evidence>
<keyword evidence="5" id="KW-0234">DNA repair</keyword>
<comment type="caution">
    <text evidence="8">The sequence shown here is derived from an EMBL/GenBank/DDBJ whole genome shotgun (WGS) entry which is preliminary data.</text>
</comment>
<keyword evidence="2" id="KW-0489">Methyltransferase</keyword>
<dbReference type="Pfam" id="PF01035">
    <property type="entry name" value="DNA_binding_1"/>
    <property type="match status" value="1"/>
</dbReference>
<dbReference type="PANTHER" id="PTHR10815:SF13">
    <property type="entry name" value="METHYLATED-DNA--PROTEIN-CYSTEINE METHYLTRANSFERASE"/>
    <property type="match status" value="1"/>
</dbReference>
<dbReference type="SUPFAM" id="SSF46767">
    <property type="entry name" value="Methylated DNA-protein cysteine methyltransferase, C-terminal domain"/>
    <property type="match status" value="1"/>
</dbReference>
<comment type="catalytic activity">
    <reaction evidence="1">
        <text>a 4-O-methyl-thymidine in DNA + L-cysteinyl-[protein] = a thymidine in DNA + S-methyl-L-cysteinyl-[protein]</text>
        <dbReference type="Rhea" id="RHEA:53428"/>
        <dbReference type="Rhea" id="RHEA-COMP:10131"/>
        <dbReference type="Rhea" id="RHEA-COMP:10132"/>
        <dbReference type="Rhea" id="RHEA-COMP:13555"/>
        <dbReference type="Rhea" id="RHEA-COMP:13556"/>
        <dbReference type="ChEBI" id="CHEBI:29950"/>
        <dbReference type="ChEBI" id="CHEBI:82612"/>
        <dbReference type="ChEBI" id="CHEBI:137386"/>
        <dbReference type="ChEBI" id="CHEBI:137387"/>
        <dbReference type="EC" id="2.1.1.63"/>
    </reaction>
</comment>
<keyword evidence="3" id="KW-0808">Transferase</keyword>
<evidence type="ECO:0000256" key="3">
    <source>
        <dbReference type="ARBA" id="ARBA00022679"/>
    </source>
</evidence>
<dbReference type="InterPro" id="IPR036217">
    <property type="entry name" value="MethylDNA_cys_MeTrfase_DNAb"/>
</dbReference>
<reference evidence="8 9" key="1">
    <citation type="journal article" date="2016" name="Nat. Commun.">
        <title>Thousands of microbial genomes shed light on interconnected biogeochemical processes in an aquifer system.</title>
        <authorList>
            <person name="Anantharaman K."/>
            <person name="Brown C.T."/>
            <person name="Hug L.A."/>
            <person name="Sharon I."/>
            <person name="Castelle C.J."/>
            <person name="Probst A.J."/>
            <person name="Thomas B.C."/>
            <person name="Singh A."/>
            <person name="Wilkins M.J."/>
            <person name="Karaoz U."/>
            <person name="Brodie E.L."/>
            <person name="Williams K.H."/>
            <person name="Hubbard S.S."/>
            <person name="Banfield J.F."/>
        </authorList>
    </citation>
    <scope>NUCLEOTIDE SEQUENCE [LARGE SCALE GENOMIC DNA]</scope>
</reference>
<evidence type="ECO:0000256" key="5">
    <source>
        <dbReference type="ARBA" id="ARBA00023204"/>
    </source>
</evidence>
<evidence type="ECO:0000256" key="2">
    <source>
        <dbReference type="ARBA" id="ARBA00022603"/>
    </source>
</evidence>
<evidence type="ECO:0000256" key="1">
    <source>
        <dbReference type="ARBA" id="ARBA00001286"/>
    </source>
</evidence>
<feature type="domain" description="Methylated-DNA-[protein]-cysteine S-methyltransferase DNA binding" evidence="7">
    <location>
        <begin position="4"/>
        <end position="95"/>
    </location>
</feature>
<dbReference type="Gene3D" id="1.10.10.10">
    <property type="entry name" value="Winged helix-like DNA-binding domain superfamily/Winged helix DNA-binding domain"/>
    <property type="match status" value="1"/>
</dbReference>
<dbReference type="InterPro" id="IPR001497">
    <property type="entry name" value="MethylDNA_cys_MeTrfase_AS"/>
</dbReference>
<gene>
    <name evidence="8" type="ORF">A3A64_00610</name>
</gene>
<name>A0A1F6AU53_9BACT</name>